<dbReference type="PANTHER" id="PTHR45663:SF11">
    <property type="entry name" value="GEO12009P1"/>
    <property type="match status" value="1"/>
</dbReference>
<dbReference type="GO" id="GO:0005737">
    <property type="term" value="C:cytoplasm"/>
    <property type="evidence" value="ECO:0000318"/>
    <property type="project" value="GO_Central"/>
</dbReference>
<dbReference type="OrthoDB" id="2121326at2759"/>
<sequence>MYMAAILESVTVPRRFGFRTTLSPSPTVSSITASPNSRKVCSLPEFKGLRIQSRPLRRTSASVSLRNAGISRRGGRIVCEAQDIALDVPDVTEATWKPLILECDQTVLVEFWAPWCGPCRMIHPIIGELSKQYAGKMKCFKLNTDECHSLATQYGIRSIPTIMIFKNGEKKDTVIGAVPKSTLTASIEKFL</sequence>
<dbReference type="KEGG" id="nnu:104608239"/>
<dbReference type="OMA" id="INTDECP"/>
<evidence type="ECO:0000256" key="4">
    <source>
        <dbReference type="ARBA" id="ARBA00023157"/>
    </source>
</evidence>
<evidence type="ECO:0000256" key="5">
    <source>
        <dbReference type="ARBA" id="ARBA00023284"/>
    </source>
</evidence>
<dbReference type="InterPro" id="IPR017937">
    <property type="entry name" value="Thioredoxin_CS"/>
</dbReference>
<accession>A0A1U8AWQ9</accession>
<dbReference type="PROSITE" id="PS51352">
    <property type="entry name" value="THIOREDOXIN_2"/>
    <property type="match status" value="1"/>
</dbReference>
<dbReference type="SUPFAM" id="SSF52833">
    <property type="entry name" value="Thioredoxin-like"/>
    <property type="match status" value="1"/>
</dbReference>
<dbReference type="CDD" id="cd02947">
    <property type="entry name" value="TRX_family"/>
    <property type="match status" value="1"/>
</dbReference>
<dbReference type="InterPro" id="IPR013766">
    <property type="entry name" value="Thioredoxin_domain"/>
</dbReference>
<dbReference type="PROSITE" id="PS00194">
    <property type="entry name" value="THIOREDOXIN_1"/>
    <property type="match status" value="1"/>
</dbReference>
<dbReference type="NCBIfam" id="TIGR01068">
    <property type="entry name" value="thioredoxin"/>
    <property type="match status" value="1"/>
</dbReference>
<evidence type="ECO:0000313" key="8">
    <source>
        <dbReference type="RefSeq" id="XP_010272475.1"/>
    </source>
</evidence>
<dbReference type="Pfam" id="PF00085">
    <property type="entry name" value="Thioredoxin"/>
    <property type="match status" value="1"/>
</dbReference>
<keyword evidence="2" id="KW-0809">Transit peptide</keyword>
<reference evidence="8" key="1">
    <citation type="submission" date="2025-08" db="UniProtKB">
        <authorList>
            <consortium name="RefSeq"/>
        </authorList>
    </citation>
    <scope>IDENTIFICATION</scope>
</reference>
<keyword evidence="4" id="KW-1015">Disulfide bond</keyword>
<evidence type="ECO:0000259" key="6">
    <source>
        <dbReference type="PROSITE" id="PS51352"/>
    </source>
</evidence>
<keyword evidence="7" id="KW-1185">Reference proteome</keyword>
<name>A0A1U8AWQ9_NELNU</name>
<dbReference type="InParanoid" id="A0A1U8AWQ9"/>
<dbReference type="InterPro" id="IPR005746">
    <property type="entry name" value="Thioredoxin"/>
</dbReference>
<evidence type="ECO:0000256" key="1">
    <source>
        <dbReference type="ARBA" id="ARBA00022448"/>
    </source>
</evidence>
<organism evidence="7 8">
    <name type="scientific">Nelumbo nucifera</name>
    <name type="common">Sacred lotus</name>
    <dbReference type="NCBI Taxonomy" id="4432"/>
    <lineage>
        <taxon>Eukaryota</taxon>
        <taxon>Viridiplantae</taxon>
        <taxon>Streptophyta</taxon>
        <taxon>Embryophyta</taxon>
        <taxon>Tracheophyta</taxon>
        <taxon>Spermatophyta</taxon>
        <taxon>Magnoliopsida</taxon>
        <taxon>Proteales</taxon>
        <taxon>Nelumbonaceae</taxon>
        <taxon>Nelumbo</taxon>
    </lineage>
</organism>
<dbReference type="RefSeq" id="XP_010272475.1">
    <property type="nucleotide sequence ID" value="XM_010274173.2"/>
</dbReference>
<dbReference type="eggNOG" id="KOG0910">
    <property type="taxonomic scope" value="Eukaryota"/>
</dbReference>
<protein>
    <submittedName>
        <fullName evidence="8">Uncharacterized protein LOC104608239</fullName>
    </submittedName>
</protein>
<dbReference type="AlphaFoldDB" id="A0A1U8AWQ9"/>
<feature type="domain" description="Thioredoxin" evidence="6">
    <location>
        <begin position="75"/>
        <end position="191"/>
    </location>
</feature>
<dbReference type="FunCoup" id="A0A1U8AWQ9">
    <property type="interactions" value="1049"/>
</dbReference>
<dbReference type="GeneID" id="104608239"/>
<dbReference type="PANTHER" id="PTHR45663">
    <property type="entry name" value="GEO12009P1"/>
    <property type="match status" value="1"/>
</dbReference>
<evidence type="ECO:0000256" key="2">
    <source>
        <dbReference type="ARBA" id="ARBA00022946"/>
    </source>
</evidence>
<dbReference type="PRINTS" id="PR00421">
    <property type="entry name" value="THIOREDOXIN"/>
</dbReference>
<evidence type="ECO:0000256" key="3">
    <source>
        <dbReference type="ARBA" id="ARBA00022982"/>
    </source>
</evidence>
<keyword evidence="5" id="KW-0676">Redox-active center</keyword>
<keyword evidence="1" id="KW-0813">Transport</keyword>
<dbReference type="Proteomes" id="UP000189703">
    <property type="component" value="Unplaced"/>
</dbReference>
<dbReference type="GO" id="GO:0015035">
    <property type="term" value="F:protein-disulfide reductase activity"/>
    <property type="evidence" value="ECO:0000318"/>
    <property type="project" value="GO_Central"/>
</dbReference>
<gene>
    <name evidence="8" type="primary">LOC104608239</name>
</gene>
<dbReference type="Gene3D" id="3.40.30.10">
    <property type="entry name" value="Glutaredoxin"/>
    <property type="match status" value="1"/>
</dbReference>
<dbReference type="FunFam" id="3.40.30.10:FF:000001">
    <property type="entry name" value="Thioredoxin"/>
    <property type="match status" value="1"/>
</dbReference>
<dbReference type="InterPro" id="IPR036249">
    <property type="entry name" value="Thioredoxin-like_sf"/>
</dbReference>
<dbReference type="STRING" id="4432.A0A1U8AWQ9"/>
<proteinExistence type="predicted"/>
<evidence type="ECO:0000313" key="7">
    <source>
        <dbReference type="Proteomes" id="UP000189703"/>
    </source>
</evidence>
<keyword evidence="3" id="KW-0249">Electron transport</keyword>